<proteinExistence type="predicted"/>
<keyword evidence="2" id="KW-1185">Reference proteome</keyword>
<reference evidence="1 2" key="1">
    <citation type="journal article" date="2021" name="Elife">
        <title>Chloroplast acquisition without the gene transfer in kleptoplastic sea slugs, Plakobranchus ocellatus.</title>
        <authorList>
            <person name="Maeda T."/>
            <person name="Takahashi S."/>
            <person name="Yoshida T."/>
            <person name="Shimamura S."/>
            <person name="Takaki Y."/>
            <person name="Nagai Y."/>
            <person name="Toyoda A."/>
            <person name="Suzuki Y."/>
            <person name="Arimoto A."/>
            <person name="Ishii H."/>
            <person name="Satoh N."/>
            <person name="Nishiyama T."/>
            <person name="Hasebe M."/>
            <person name="Maruyama T."/>
            <person name="Minagawa J."/>
            <person name="Obokata J."/>
            <person name="Shigenobu S."/>
        </authorList>
    </citation>
    <scope>NUCLEOTIDE SEQUENCE [LARGE SCALE GENOMIC DNA]</scope>
</reference>
<sequence>MHSECDDIQNSNYIYVNTRENKVNRTHHPTTAVLVLESVSTSLPLMSPGQHAKETTAVELQVSLPGQTESQNSRAIGWTRPGEFGQGLLSDPPVHRILKGEKGTRVFLMENMSHKYAR</sequence>
<gene>
    <name evidence="1" type="ORF">PoB_007453400</name>
</gene>
<dbReference type="AlphaFoldDB" id="A0AAV4DVJ0"/>
<name>A0AAV4DVJ0_9GAST</name>
<evidence type="ECO:0000313" key="1">
    <source>
        <dbReference type="EMBL" id="GFO48029.1"/>
    </source>
</evidence>
<evidence type="ECO:0000313" key="2">
    <source>
        <dbReference type="Proteomes" id="UP000735302"/>
    </source>
</evidence>
<protein>
    <submittedName>
        <fullName evidence="1">Uncharacterized protein</fullName>
    </submittedName>
</protein>
<dbReference type="EMBL" id="BLXT01008368">
    <property type="protein sequence ID" value="GFO48029.1"/>
    <property type="molecule type" value="Genomic_DNA"/>
</dbReference>
<dbReference type="Proteomes" id="UP000735302">
    <property type="component" value="Unassembled WGS sequence"/>
</dbReference>
<organism evidence="1 2">
    <name type="scientific">Plakobranchus ocellatus</name>
    <dbReference type="NCBI Taxonomy" id="259542"/>
    <lineage>
        <taxon>Eukaryota</taxon>
        <taxon>Metazoa</taxon>
        <taxon>Spiralia</taxon>
        <taxon>Lophotrochozoa</taxon>
        <taxon>Mollusca</taxon>
        <taxon>Gastropoda</taxon>
        <taxon>Heterobranchia</taxon>
        <taxon>Euthyneura</taxon>
        <taxon>Panpulmonata</taxon>
        <taxon>Sacoglossa</taxon>
        <taxon>Placobranchoidea</taxon>
        <taxon>Plakobranchidae</taxon>
        <taxon>Plakobranchus</taxon>
    </lineage>
</organism>
<accession>A0AAV4DVJ0</accession>
<comment type="caution">
    <text evidence="1">The sequence shown here is derived from an EMBL/GenBank/DDBJ whole genome shotgun (WGS) entry which is preliminary data.</text>
</comment>